<reference evidence="4 5" key="1">
    <citation type="submission" date="2020-09" db="EMBL/GenBank/DDBJ databases">
        <authorList>
            <person name="Yoon J.-W."/>
        </authorList>
    </citation>
    <scope>NUCLEOTIDE SEQUENCE [LARGE SCALE GENOMIC DNA]</scope>
    <source>
        <strain evidence="4 5">KMU-140</strain>
    </source>
</reference>
<gene>
    <name evidence="4" type="ORF">IB285_06390</name>
</gene>
<evidence type="ECO:0000259" key="3">
    <source>
        <dbReference type="Pfam" id="PF00884"/>
    </source>
</evidence>
<dbReference type="InterPro" id="IPR017850">
    <property type="entry name" value="Alkaline_phosphatase_core_sf"/>
</dbReference>
<name>A0ABR8KPT4_9SPHN</name>
<protein>
    <submittedName>
        <fullName evidence="4">Sulfatase-like hydrolase/transferase</fullName>
    </submittedName>
</protein>
<dbReference type="EMBL" id="JACXLC010000001">
    <property type="protein sequence ID" value="MBD2841889.1"/>
    <property type="molecule type" value="Genomic_DNA"/>
</dbReference>
<evidence type="ECO:0000256" key="1">
    <source>
        <dbReference type="ARBA" id="ARBA00022723"/>
    </source>
</evidence>
<dbReference type="InterPro" id="IPR000917">
    <property type="entry name" value="Sulfatase_N"/>
</dbReference>
<dbReference type="Gene3D" id="3.40.720.10">
    <property type="entry name" value="Alkaline Phosphatase, subunit A"/>
    <property type="match status" value="1"/>
</dbReference>
<dbReference type="RefSeq" id="WP_190787393.1">
    <property type="nucleotide sequence ID" value="NZ_JACXLC010000001.1"/>
</dbReference>
<keyword evidence="2" id="KW-0378">Hydrolase</keyword>
<dbReference type="Pfam" id="PF00884">
    <property type="entry name" value="Sulfatase"/>
    <property type="match status" value="1"/>
</dbReference>
<keyword evidence="5" id="KW-1185">Reference proteome</keyword>
<proteinExistence type="predicted"/>
<dbReference type="Proteomes" id="UP000635384">
    <property type="component" value="Unassembled WGS sequence"/>
</dbReference>
<organism evidence="4 5">
    <name type="scientific">Erythrobacter rubeus</name>
    <dbReference type="NCBI Taxonomy" id="2760803"/>
    <lineage>
        <taxon>Bacteria</taxon>
        <taxon>Pseudomonadati</taxon>
        <taxon>Pseudomonadota</taxon>
        <taxon>Alphaproteobacteria</taxon>
        <taxon>Sphingomonadales</taxon>
        <taxon>Erythrobacteraceae</taxon>
        <taxon>Erythrobacter/Porphyrobacter group</taxon>
        <taxon>Erythrobacter</taxon>
    </lineage>
</organism>
<feature type="domain" description="Sulfatase N-terminal" evidence="3">
    <location>
        <begin position="5"/>
        <end position="404"/>
    </location>
</feature>
<sequence>MSGRPNILLIMTDQHRADHTGFGGNRVVQTPHLDGLAARGTVFDKAYVANPICMPNRASIMTGLMPSAHGSTMNGISLDWGARTFARSAREAGYRTALIGKSHLQIMNDVPEATRRVLGDDPLEDGMAASWPEGWDALEDMDAWRAGEVEVPSDFYGFDHVGLTIFHSDLCSGHYYRWLLDKGVDPETLQGPKVARESGFETQQVWHTSTPEELYPTTYVAEEACAFLDTQRESDDPFLLKVSFPDPHHPFTPPGKYWDMYSPEDIELPATFFDDHAKSPSFIRLLASERGDGAHLMMPFSPTEAQFKRMAAAEYGMITMIDDAVGIILGKLEEMGVADDTIVIFTSDHGDMFGDHGLMLKVGMHYEGCIRVPLVVAGPGIAAGRTDALASSTDIAATIMAMTGNRPSYNMTGRDLTPILADHDARVRDSILIEEEHIFPDPTIGAPINLRSLVTGNARLTVRYGNAGDGELYQTDQDPDELHNRFGDKDHAALRQEMTNALNQAMIEAARTVRKPKAQA</sequence>
<evidence type="ECO:0000256" key="2">
    <source>
        <dbReference type="ARBA" id="ARBA00022801"/>
    </source>
</evidence>
<dbReference type="PANTHER" id="PTHR45953">
    <property type="entry name" value="IDURONATE 2-SULFATASE"/>
    <property type="match status" value="1"/>
</dbReference>
<accession>A0ABR8KPT4</accession>
<dbReference type="PANTHER" id="PTHR45953:SF1">
    <property type="entry name" value="IDURONATE 2-SULFATASE"/>
    <property type="match status" value="1"/>
</dbReference>
<keyword evidence="1" id="KW-0479">Metal-binding</keyword>
<evidence type="ECO:0000313" key="4">
    <source>
        <dbReference type="EMBL" id="MBD2841889.1"/>
    </source>
</evidence>
<dbReference type="SUPFAM" id="SSF53649">
    <property type="entry name" value="Alkaline phosphatase-like"/>
    <property type="match status" value="1"/>
</dbReference>
<evidence type="ECO:0000313" key="5">
    <source>
        <dbReference type="Proteomes" id="UP000635384"/>
    </source>
</evidence>
<comment type="caution">
    <text evidence="4">The sequence shown here is derived from an EMBL/GenBank/DDBJ whole genome shotgun (WGS) entry which is preliminary data.</text>
</comment>